<keyword evidence="9 11" id="KW-0675">Receptor</keyword>
<evidence type="ECO:0000256" key="7">
    <source>
        <dbReference type="ARBA" id="ARBA00023040"/>
    </source>
</evidence>
<evidence type="ECO:0000256" key="8">
    <source>
        <dbReference type="ARBA" id="ARBA00023136"/>
    </source>
</evidence>
<evidence type="ECO:0000313" key="14">
    <source>
        <dbReference type="EMBL" id="KAL2771493.1"/>
    </source>
</evidence>
<dbReference type="PRINTS" id="PR00245">
    <property type="entry name" value="OLFACTORYR"/>
</dbReference>
<feature type="transmembrane region" description="Helical" evidence="12">
    <location>
        <begin position="205"/>
        <end position="230"/>
    </location>
</feature>
<keyword evidence="6 12" id="KW-1133">Transmembrane helix</keyword>
<evidence type="ECO:0000259" key="13">
    <source>
        <dbReference type="PROSITE" id="PS50262"/>
    </source>
</evidence>
<dbReference type="GO" id="GO:0004930">
    <property type="term" value="F:G protein-coupled receptor activity"/>
    <property type="evidence" value="ECO:0007669"/>
    <property type="project" value="UniProtKB-KW"/>
</dbReference>
<feature type="transmembrane region" description="Helical" evidence="12">
    <location>
        <begin position="30"/>
        <end position="53"/>
    </location>
</feature>
<accession>A0ABD2DYW7</accession>
<evidence type="ECO:0000256" key="9">
    <source>
        <dbReference type="ARBA" id="ARBA00023170"/>
    </source>
</evidence>
<evidence type="ECO:0000256" key="5">
    <source>
        <dbReference type="ARBA" id="ARBA00022725"/>
    </source>
</evidence>
<evidence type="ECO:0000256" key="1">
    <source>
        <dbReference type="ARBA" id="ARBA00004651"/>
    </source>
</evidence>
<keyword evidence="8 12" id="KW-0472">Membrane</keyword>
<dbReference type="CDD" id="cd15224">
    <property type="entry name" value="7tmA_OR6B-like"/>
    <property type="match status" value="1"/>
</dbReference>
<feature type="transmembrane region" description="Helical" evidence="12">
    <location>
        <begin position="242"/>
        <end position="265"/>
    </location>
</feature>
<protein>
    <recommendedName>
        <fullName evidence="12">Olfactory receptor</fullName>
    </recommendedName>
</protein>
<evidence type="ECO:0000313" key="15">
    <source>
        <dbReference type="Proteomes" id="UP001610411"/>
    </source>
</evidence>
<feature type="domain" description="G-protein coupled receptors family 1 profile" evidence="13">
    <location>
        <begin position="46"/>
        <end position="295"/>
    </location>
</feature>
<evidence type="ECO:0000256" key="4">
    <source>
        <dbReference type="ARBA" id="ARBA00022692"/>
    </source>
</evidence>
<feature type="transmembrane region" description="Helical" evidence="12">
    <location>
        <begin position="137"/>
        <end position="163"/>
    </location>
</feature>
<feature type="transmembrane region" description="Helical" evidence="12">
    <location>
        <begin position="65"/>
        <end position="86"/>
    </location>
</feature>
<dbReference type="InterPro" id="IPR017452">
    <property type="entry name" value="GPCR_Rhodpsn_7TM"/>
</dbReference>
<dbReference type="EMBL" id="JBFSEQ010000007">
    <property type="protein sequence ID" value="KAL2771493.1"/>
    <property type="molecule type" value="Genomic_DNA"/>
</dbReference>
<dbReference type="InterPro" id="IPR000276">
    <property type="entry name" value="GPCR_Rhodpsn"/>
</dbReference>
<dbReference type="PRINTS" id="PR00237">
    <property type="entry name" value="GPCRRHODOPSN"/>
</dbReference>
<dbReference type="EMBL" id="JBFSEQ010000007">
    <property type="protein sequence ID" value="KAL2771494.1"/>
    <property type="molecule type" value="Genomic_DNA"/>
</dbReference>
<keyword evidence="5 12" id="KW-0552">Olfaction</keyword>
<gene>
    <name evidence="14" type="ORF">WCI35_019729</name>
</gene>
<keyword evidence="4 11" id="KW-0812">Transmembrane</keyword>
<dbReference type="InterPro" id="IPR000725">
    <property type="entry name" value="Olfact_rcpt"/>
</dbReference>
<sequence>MITKVLEVDNHTVTTHFILLGFPTQPALQLLLFSVFLATYLLTLLENLLIILAICTDGPLHKPMYFFLSHLSFLEMWYVTVISPKMLVDFLSYDKSISFNGCMTQLYFFVTFVCTEYILLAVMAYDRYVAICNPLRYLVIMTNQLCGTLAGGCWFCGLMTAMIKMVFIAQLHYCGTPRINHYFCDISPLLNVSCEDSSQAELVDFFLALMVIAVPLCVVVASYATILTTILSIPSAQGRQKAFSTCASHLMVVILFYSTTLFTYARPKLMYAYNSNKVVSVLYTVIVPLLNPAIYCLRNREVKAALKKIILCQKIGPQGDETFNS</sequence>
<dbReference type="GO" id="GO:0005886">
    <property type="term" value="C:plasma membrane"/>
    <property type="evidence" value="ECO:0007669"/>
    <property type="project" value="UniProtKB-SubCell"/>
</dbReference>
<evidence type="ECO:0000256" key="11">
    <source>
        <dbReference type="RuleBase" id="RU000688"/>
    </source>
</evidence>
<comment type="similarity">
    <text evidence="11">Belongs to the G-protein coupled receptor 1 family.</text>
</comment>
<comment type="subcellular location">
    <subcellularLocation>
        <location evidence="1 12">Cell membrane</location>
        <topology evidence="1 12">Multi-pass membrane protein</topology>
    </subcellularLocation>
</comment>
<dbReference type="GO" id="GO:0007608">
    <property type="term" value="P:sensory perception of smell"/>
    <property type="evidence" value="ECO:0007669"/>
    <property type="project" value="UniProtKB-KW"/>
</dbReference>
<dbReference type="PANTHER" id="PTHR26453">
    <property type="entry name" value="OLFACTORY RECEPTOR"/>
    <property type="match status" value="1"/>
</dbReference>
<keyword evidence="3 12" id="KW-0716">Sensory transduction</keyword>
<keyword evidence="15" id="KW-1185">Reference proteome</keyword>
<evidence type="ECO:0000256" key="6">
    <source>
        <dbReference type="ARBA" id="ARBA00022989"/>
    </source>
</evidence>
<keyword evidence="2 12" id="KW-1003">Cell membrane</keyword>
<dbReference type="FunFam" id="1.20.1070.10:FF:000001">
    <property type="entry name" value="Olfactory receptor"/>
    <property type="match status" value="1"/>
</dbReference>
<dbReference type="PROSITE" id="PS50262">
    <property type="entry name" value="G_PROTEIN_RECEP_F1_2"/>
    <property type="match status" value="1"/>
</dbReference>
<evidence type="ECO:0000256" key="2">
    <source>
        <dbReference type="ARBA" id="ARBA00022475"/>
    </source>
</evidence>
<keyword evidence="10 11" id="KW-0807">Transducer</keyword>
<dbReference type="Proteomes" id="UP001610411">
    <property type="component" value="Unassembled WGS sequence"/>
</dbReference>
<dbReference type="Pfam" id="PF13853">
    <property type="entry name" value="7tm_4"/>
    <property type="match status" value="1"/>
</dbReference>
<feature type="transmembrane region" description="Helical" evidence="12">
    <location>
        <begin position="277"/>
        <end position="297"/>
    </location>
</feature>
<dbReference type="PROSITE" id="PS00237">
    <property type="entry name" value="G_PROTEIN_RECEP_F1_1"/>
    <property type="match status" value="1"/>
</dbReference>
<reference evidence="14 15" key="1">
    <citation type="journal article" date="2024" name="G3 (Bethesda)">
        <title>A hybrid genome assembly of the endangered aye-aye (Daubentonia madagascariensis).</title>
        <authorList>
            <person name="Versoza C.J."/>
            <person name="Pfeifer S.P."/>
        </authorList>
    </citation>
    <scope>NUCLEOTIDE SEQUENCE [LARGE SCALE GENOMIC DNA]</scope>
    <source>
        <strain evidence="14">6821</strain>
    </source>
</reference>
<evidence type="ECO:0000256" key="3">
    <source>
        <dbReference type="ARBA" id="ARBA00022606"/>
    </source>
</evidence>
<evidence type="ECO:0000256" key="10">
    <source>
        <dbReference type="ARBA" id="ARBA00023224"/>
    </source>
</evidence>
<name>A0ABD2DYW7_DAUMA</name>
<dbReference type="Gene3D" id="1.20.1070.10">
    <property type="entry name" value="Rhodopsin 7-helix transmembrane proteins"/>
    <property type="match status" value="1"/>
</dbReference>
<feature type="transmembrane region" description="Helical" evidence="12">
    <location>
        <begin position="106"/>
        <end position="125"/>
    </location>
</feature>
<organism evidence="14 15">
    <name type="scientific">Daubentonia madagascariensis</name>
    <name type="common">Aye-aye</name>
    <name type="synonym">Sciurus madagascariensis</name>
    <dbReference type="NCBI Taxonomy" id="31869"/>
    <lineage>
        <taxon>Eukaryota</taxon>
        <taxon>Metazoa</taxon>
        <taxon>Chordata</taxon>
        <taxon>Craniata</taxon>
        <taxon>Vertebrata</taxon>
        <taxon>Euteleostomi</taxon>
        <taxon>Mammalia</taxon>
        <taxon>Eutheria</taxon>
        <taxon>Euarchontoglires</taxon>
        <taxon>Primates</taxon>
        <taxon>Strepsirrhini</taxon>
        <taxon>Chiromyiformes</taxon>
        <taxon>Daubentoniidae</taxon>
        <taxon>Daubentonia</taxon>
    </lineage>
</organism>
<dbReference type="SUPFAM" id="SSF81321">
    <property type="entry name" value="Family A G protein-coupled receptor-like"/>
    <property type="match status" value="1"/>
</dbReference>
<keyword evidence="7 11" id="KW-0297">G-protein coupled receptor</keyword>
<evidence type="ECO:0000256" key="12">
    <source>
        <dbReference type="RuleBase" id="RU363047"/>
    </source>
</evidence>
<proteinExistence type="inferred from homology"/>
<dbReference type="AlphaFoldDB" id="A0ABD2DYW7"/>
<comment type="caution">
    <text evidence="14">The sequence shown here is derived from an EMBL/GenBank/DDBJ whole genome shotgun (WGS) entry which is preliminary data.</text>
</comment>